<organism evidence="7">
    <name type="scientific">Nephroselmis pyriformis</name>
    <dbReference type="NCBI Taxonomy" id="156128"/>
    <lineage>
        <taxon>Eukaryota</taxon>
        <taxon>Viridiplantae</taxon>
        <taxon>Chlorophyta</taxon>
        <taxon>Nephroselmidophyceae</taxon>
        <taxon>Nephroselmidales</taxon>
        <taxon>Nephroselmidaceae</taxon>
        <taxon>Nephroselmis</taxon>
    </lineage>
</organism>
<proteinExistence type="predicted"/>
<dbReference type="InterPro" id="IPR005666">
    <property type="entry name" value="Sulph_transpt1"/>
</dbReference>
<dbReference type="FunFam" id="3.40.50.300:FF:000425">
    <property type="entry name" value="Probable ABC transporter, ATP-binding subunit"/>
    <property type="match status" value="1"/>
</dbReference>
<evidence type="ECO:0000256" key="3">
    <source>
        <dbReference type="ARBA" id="ARBA00022840"/>
    </source>
</evidence>
<keyword evidence="4" id="KW-1278">Translocase</keyword>
<sequence>MFQHLTQCRVLGSLSYSWRRRESLLITKRGRQMGILVENVSKNFGAFRALDHVNLEIKSGSLVALLGPSGSGKSTLLRVMGGLEVPDTGTVWLGGKDATYQPVQERNMGFVFQNYALFPHMPLYQNVDFGIKIYEEMHGISDPEQRWKRAYSLLRLIEMEHLSDRYPGQISGGQKQRVALARALAVEPRVLLLDEPFGALDPNIRKDLRGWLRTLHEKVPVTTVFVTHDQQEAMEVANEIVIFNEGRIEQVGTPKDVYDNPATPFVKQFIGSTNRVKQTPGSEIENIPDTFLRPHEVKVLGIEPPNQSGYQRSRITDICFGGSFIKMKCQILDTGHDIRIVVSRAKYRTLQAEQSKLEYLWIDTTQEKSVERIYSI</sequence>
<dbReference type="Pfam" id="PF00005">
    <property type="entry name" value="ABC_tran"/>
    <property type="match status" value="1"/>
</dbReference>
<dbReference type="NCBIfam" id="TIGR00968">
    <property type="entry name" value="3a0106s01"/>
    <property type="match status" value="1"/>
</dbReference>
<dbReference type="RefSeq" id="YP_010231176.1">
    <property type="nucleotide sequence ID" value="NC_059722.1"/>
</dbReference>
<dbReference type="PANTHER" id="PTHR42781">
    <property type="entry name" value="SPERMIDINE/PUTRESCINE IMPORT ATP-BINDING PROTEIN POTA"/>
    <property type="match status" value="1"/>
</dbReference>
<dbReference type="PROSITE" id="PS50893">
    <property type="entry name" value="ABC_TRANSPORTER_2"/>
    <property type="match status" value="1"/>
</dbReference>
<dbReference type="InterPro" id="IPR003593">
    <property type="entry name" value="AAA+_ATPase"/>
</dbReference>
<dbReference type="InterPro" id="IPR017871">
    <property type="entry name" value="ABC_transporter-like_CS"/>
</dbReference>
<keyword evidence="7" id="KW-0934">Plastid</keyword>
<protein>
    <submittedName>
        <fullName evidence="7">Probable transport protein</fullName>
    </submittedName>
</protein>
<dbReference type="GO" id="GO:0005524">
    <property type="term" value="F:ATP binding"/>
    <property type="evidence" value="ECO:0007669"/>
    <property type="project" value="UniProtKB-KW"/>
</dbReference>
<keyword evidence="5" id="KW-0764">Sulfate transport</keyword>
<evidence type="ECO:0000313" key="7">
    <source>
        <dbReference type="EMBL" id="QSV37245.1"/>
    </source>
</evidence>
<keyword evidence="1" id="KW-0813">Transport</keyword>
<gene>
    <name evidence="7" type="primary">cysA</name>
</gene>
<keyword evidence="7" id="KW-0150">Chloroplast</keyword>
<evidence type="ECO:0000256" key="5">
    <source>
        <dbReference type="ARBA" id="ARBA00023032"/>
    </source>
</evidence>
<dbReference type="InterPro" id="IPR027417">
    <property type="entry name" value="P-loop_NTPase"/>
</dbReference>
<dbReference type="GO" id="GO:0015419">
    <property type="term" value="F:ABC-type sulfate transporter activity"/>
    <property type="evidence" value="ECO:0007669"/>
    <property type="project" value="InterPro"/>
</dbReference>
<reference evidence="7" key="1">
    <citation type="journal article" date="2021" name="Mitochondrial DNA Part B Resour">
        <title>A gene-rich and compact chloroplast genome of the green alga Nephroselmis pyriformis (N.Carter) Ettl 1982 from the shores of Mersin (Eastern Mediterranean Sea).</title>
        <authorList>
            <person name="Gastineau R."/>
            <person name="Konucu M."/>
            <person name="Tekdal D."/>
            <person name="Lemieux C."/>
            <person name="Turmel M."/>
            <person name="Witkowski A."/>
            <person name="Eker-Develi E."/>
        </authorList>
    </citation>
    <scope>NUCLEOTIDE SEQUENCE</scope>
    <source>
        <strain evidence="7">MED1</strain>
    </source>
</reference>
<dbReference type="GO" id="GO:0016887">
    <property type="term" value="F:ATP hydrolysis activity"/>
    <property type="evidence" value="ECO:0007669"/>
    <property type="project" value="InterPro"/>
</dbReference>
<dbReference type="InterPro" id="IPR003439">
    <property type="entry name" value="ABC_transporter-like_ATP-bd"/>
</dbReference>
<dbReference type="GO" id="GO:0043190">
    <property type="term" value="C:ATP-binding cassette (ABC) transporter complex"/>
    <property type="evidence" value="ECO:0007669"/>
    <property type="project" value="InterPro"/>
</dbReference>
<evidence type="ECO:0000256" key="1">
    <source>
        <dbReference type="ARBA" id="ARBA00022448"/>
    </source>
</evidence>
<dbReference type="EMBL" id="MW077730">
    <property type="protein sequence ID" value="QSV37245.1"/>
    <property type="molecule type" value="Genomic_DNA"/>
</dbReference>
<dbReference type="AlphaFoldDB" id="A0A8A2H8J4"/>
<feature type="domain" description="ABC transporter" evidence="6">
    <location>
        <begin position="35"/>
        <end position="270"/>
    </location>
</feature>
<accession>A0A8A2H8J4</accession>
<dbReference type="SMART" id="SM00382">
    <property type="entry name" value="AAA"/>
    <property type="match status" value="1"/>
</dbReference>
<dbReference type="SUPFAM" id="SSF52540">
    <property type="entry name" value="P-loop containing nucleoside triphosphate hydrolases"/>
    <property type="match status" value="1"/>
</dbReference>
<name>A0A8A2H8J4_9CHLO</name>
<geneLocation type="chloroplast" evidence="7"/>
<keyword evidence="3" id="KW-0067">ATP-binding</keyword>
<dbReference type="InterPro" id="IPR050093">
    <property type="entry name" value="ABC_SmlMolc_Importer"/>
</dbReference>
<dbReference type="PROSITE" id="PS00211">
    <property type="entry name" value="ABC_TRANSPORTER_1"/>
    <property type="match status" value="1"/>
</dbReference>
<evidence type="ECO:0000256" key="2">
    <source>
        <dbReference type="ARBA" id="ARBA00022741"/>
    </source>
</evidence>
<evidence type="ECO:0000256" key="4">
    <source>
        <dbReference type="ARBA" id="ARBA00022967"/>
    </source>
</evidence>
<keyword evidence="2" id="KW-0547">Nucleotide-binding</keyword>
<dbReference type="GeneID" id="69223307"/>
<dbReference type="Gene3D" id="3.40.50.300">
    <property type="entry name" value="P-loop containing nucleotide triphosphate hydrolases"/>
    <property type="match status" value="1"/>
</dbReference>
<dbReference type="PANTHER" id="PTHR42781:SF4">
    <property type="entry name" value="SPERMIDINE_PUTRESCINE IMPORT ATP-BINDING PROTEIN POTA"/>
    <property type="match status" value="1"/>
</dbReference>
<evidence type="ECO:0000259" key="6">
    <source>
        <dbReference type="PROSITE" id="PS50893"/>
    </source>
</evidence>